<evidence type="ECO:0000256" key="4">
    <source>
        <dbReference type="ARBA" id="ARBA00022723"/>
    </source>
</evidence>
<dbReference type="InterPro" id="IPR036396">
    <property type="entry name" value="Cyt_P450_sf"/>
</dbReference>
<evidence type="ECO:0000256" key="5">
    <source>
        <dbReference type="ARBA" id="ARBA00023002"/>
    </source>
</evidence>
<dbReference type="OrthoDB" id="1470350at2759"/>
<comment type="cofactor">
    <cofactor evidence="1 8">
        <name>heme</name>
        <dbReference type="ChEBI" id="CHEBI:30413"/>
    </cofactor>
</comment>
<evidence type="ECO:0000256" key="7">
    <source>
        <dbReference type="ARBA" id="ARBA00023033"/>
    </source>
</evidence>
<gene>
    <name evidence="11" type="ORF">ZOSMA_135G00060</name>
</gene>
<keyword evidence="6 8" id="KW-0408">Iron</keyword>
<dbReference type="EMBL" id="LFYR01000429">
    <property type="protein sequence ID" value="KMZ74077.1"/>
    <property type="molecule type" value="Genomic_DNA"/>
</dbReference>
<evidence type="ECO:0000256" key="1">
    <source>
        <dbReference type="ARBA" id="ARBA00001971"/>
    </source>
</evidence>
<evidence type="ECO:0000313" key="12">
    <source>
        <dbReference type="Proteomes" id="UP000036987"/>
    </source>
</evidence>
<feature type="transmembrane region" description="Helical" evidence="10">
    <location>
        <begin position="17"/>
        <end position="36"/>
    </location>
</feature>
<evidence type="ECO:0000256" key="3">
    <source>
        <dbReference type="ARBA" id="ARBA00022617"/>
    </source>
</evidence>
<dbReference type="STRING" id="29655.A0A0K9Q0Q9"/>
<accession>A0A0K9Q0Q9</accession>
<keyword evidence="7 9" id="KW-0503">Monooxygenase</keyword>
<evidence type="ECO:0000256" key="8">
    <source>
        <dbReference type="PIRSR" id="PIRSR602401-1"/>
    </source>
</evidence>
<dbReference type="CDD" id="cd11072">
    <property type="entry name" value="CYP71-like"/>
    <property type="match status" value="1"/>
</dbReference>
<dbReference type="AlphaFoldDB" id="A0A0K9Q0Q9"/>
<evidence type="ECO:0000256" key="6">
    <source>
        <dbReference type="ARBA" id="ARBA00023004"/>
    </source>
</evidence>
<protein>
    <recommendedName>
        <fullName evidence="13">Cytochrome P450</fullName>
    </recommendedName>
</protein>
<keyword evidence="4 8" id="KW-0479">Metal-binding</keyword>
<dbReference type="FunFam" id="1.10.630.10:FF:000043">
    <property type="entry name" value="Cytochrome P450 99A2"/>
    <property type="match status" value="1"/>
</dbReference>
<dbReference type="PANTHER" id="PTHR47955">
    <property type="entry name" value="CYTOCHROME P450 FAMILY 71 PROTEIN"/>
    <property type="match status" value="1"/>
</dbReference>
<keyword evidence="12" id="KW-1185">Reference proteome</keyword>
<dbReference type="GO" id="GO:0020037">
    <property type="term" value="F:heme binding"/>
    <property type="evidence" value="ECO:0007669"/>
    <property type="project" value="InterPro"/>
</dbReference>
<keyword evidence="10" id="KW-0812">Transmembrane</keyword>
<dbReference type="Gene3D" id="1.10.630.10">
    <property type="entry name" value="Cytochrome P450"/>
    <property type="match status" value="1"/>
</dbReference>
<dbReference type="SUPFAM" id="SSF48264">
    <property type="entry name" value="Cytochrome P450"/>
    <property type="match status" value="1"/>
</dbReference>
<keyword evidence="3 8" id="KW-0349">Heme</keyword>
<dbReference type="PRINTS" id="PR00385">
    <property type="entry name" value="P450"/>
</dbReference>
<keyword evidence="10" id="KW-1133">Transmembrane helix</keyword>
<keyword evidence="5 9" id="KW-0560">Oxidoreductase</keyword>
<evidence type="ECO:0000256" key="9">
    <source>
        <dbReference type="RuleBase" id="RU000461"/>
    </source>
</evidence>
<sequence length="520" mass="59495">MDDIAHKLKISAMELQFPSWSLVFSLFLPLGIFILFKMKNSKRLPPGPTKLPIIGNLHNILLSGDDHIPRVFRDLAKKHGPFMHLQFGQIPHIIVSSPDVAKEFLKTHDANFASRPDSFTSRILLYNNTNILLAPYGEYWRQMRKIATLELLSARKVKSFNRLRREEVCKIVGFLTKAATNGTPVNLSEMFLSLNNNFTSRSGFGNNLRHKDAFLISMKESIDLILGFNISNYFPAVEKFIVWLTGLRKRAEKTYRTNDHILNTVVDEHLEKSKNNKNGVADDDEDFLDILLKIQKKNESGFEFTMNNLKAVLLDIFIAGTETTSTTLEWVISELVKNPETMKKVTFEVRKTFKIIGTEADDYDNSFSKEMSYMQNVIKETLRLHPPVPLLAHECREKCQINDYDVEEKTSILVNAWAIGRDPNKWENPEVFKPERFMGNPIDFKGSHFDLIPFGSGKRICPGITFALANVELFLATILYHFNWKIPDGVPGEELDMTECVKGTLCRKHPLILIPVFPTN</sequence>
<feature type="binding site" description="axial binding residue" evidence="8">
    <location>
        <position position="461"/>
    </location>
    <ligand>
        <name>heme</name>
        <dbReference type="ChEBI" id="CHEBI:30413"/>
    </ligand>
    <ligandPart>
        <name>Fe</name>
        <dbReference type="ChEBI" id="CHEBI:18248"/>
    </ligandPart>
</feature>
<evidence type="ECO:0000256" key="10">
    <source>
        <dbReference type="SAM" id="Phobius"/>
    </source>
</evidence>
<comment type="similarity">
    <text evidence="2 9">Belongs to the cytochrome P450 family.</text>
</comment>
<dbReference type="PRINTS" id="PR00463">
    <property type="entry name" value="EP450I"/>
</dbReference>
<dbReference type="InterPro" id="IPR017972">
    <property type="entry name" value="Cyt_P450_CS"/>
</dbReference>
<organism evidence="11 12">
    <name type="scientific">Zostera marina</name>
    <name type="common">Eelgrass</name>
    <dbReference type="NCBI Taxonomy" id="29655"/>
    <lineage>
        <taxon>Eukaryota</taxon>
        <taxon>Viridiplantae</taxon>
        <taxon>Streptophyta</taxon>
        <taxon>Embryophyta</taxon>
        <taxon>Tracheophyta</taxon>
        <taxon>Spermatophyta</taxon>
        <taxon>Magnoliopsida</taxon>
        <taxon>Liliopsida</taxon>
        <taxon>Zosteraceae</taxon>
        <taxon>Zostera</taxon>
    </lineage>
</organism>
<keyword evidence="10" id="KW-0472">Membrane</keyword>
<dbReference type="GO" id="GO:0016705">
    <property type="term" value="F:oxidoreductase activity, acting on paired donors, with incorporation or reduction of molecular oxygen"/>
    <property type="evidence" value="ECO:0007669"/>
    <property type="project" value="InterPro"/>
</dbReference>
<name>A0A0K9Q0Q9_ZOSMR</name>
<dbReference type="GO" id="GO:0004497">
    <property type="term" value="F:monooxygenase activity"/>
    <property type="evidence" value="ECO:0007669"/>
    <property type="project" value="UniProtKB-KW"/>
</dbReference>
<dbReference type="GO" id="GO:0016491">
    <property type="term" value="F:oxidoreductase activity"/>
    <property type="evidence" value="ECO:0000318"/>
    <property type="project" value="GO_Central"/>
</dbReference>
<dbReference type="InterPro" id="IPR001128">
    <property type="entry name" value="Cyt_P450"/>
</dbReference>
<dbReference type="GO" id="GO:0005506">
    <property type="term" value="F:iron ion binding"/>
    <property type="evidence" value="ECO:0007669"/>
    <property type="project" value="InterPro"/>
</dbReference>
<evidence type="ECO:0000313" key="11">
    <source>
        <dbReference type="EMBL" id="KMZ74077.1"/>
    </source>
</evidence>
<proteinExistence type="inferred from homology"/>
<dbReference type="OMA" id="TEDCIKW"/>
<comment type="caution">
    <text evidence="11">The sequence shown here is derived from an EMBL/GenBank/DDBJ whole genome shotgun (WGS) entry which is preliminary data.</text>
</comment>
<dbReference type="PROSITE" id="PS00086">
    <property type="entry name" value="CYTOCHROME_P450"/>
    <property type="match status" value="1"/>
</dbReference>
<dbReference type="PANTHER" id="PTHR47955:SF19">
    <property type="entry name" value="CYTOCHROME P450 71A9-LIKE ISOFORM X1"/>
    <property type="match status" value="1"/>
</dbReference>
<reference evidence="12" key="1">
    <citation type="journal article" date="2016" name="Nature">
        <title>The genome of the seagrass Zostera marina reveals angiosperm adaptation to the sea.</title>
        <authorList>
            <person name="Olsen J.L."/>
            <person name="Rouze P."/>
            <person name="Verhelst B."/>
            <person name="Lin Y.-C."/>
            <person name="Bayer T."/>
            <person name="Collen J."/>
            <person name="Dattolo E."/>
            <person name="De Paoli E."/>
            <person name="Dittami S."/>
            <person name="Maumus F."/>
            <person name="Michel G."/>
            <person name="Kersting A."/>
            <person name="Lauritano C."/>
            <person name="Lohaus R."/>
            <person name="Toepel M."/>
            <person name="Tonon T."/>
            <person name="Vanneste K."/>
            <person name="Amirebrahimi M."/>
            <person name="Brakel J."/>
            <person name="Bostroem C."/>
            <person name="Chovatia M."/>
            <person name="Grimwood J."/>
            <person name="Jenkins J.W."/>
            <person name="Jueterbock A."/>
            <person name="Mraz A."/>
            <person name="Stam W.T."/>
            <person name="Tice H."/>
            <person name="Bornberg-Bauer E."/>
            <person name="Green P.J."/>
            <person name="Pearson G.A."/>
            <person name="Procaccini G."/>
            <person name="Duarte C.M."/>
            <person name="Schmutz J."/>
            <person name="Reusch T.B.H."/>
            <person name="Van de Peer Y."/>
        </authorList>
    </citation>
    <scope>NUCLEOTIDE SEQUENCE [LARGE SCALE GENOMIC DNA]</scope>
    <source>
        <strain evidence="12">cv. Finnish</strain>
    </source>
</reference>
<evidence type="ECO:0000256" key="2">
    <source>
        <dbReference type="ARBA" id="ARBA00010617"/>
    </source>
</evidence>
<dbReference type="Pfam" id="PF00067">
    <property type="entry name" value="p450"/>
    <property type="match status" value="1"/>
</dbReference>
<dbReference type="Proteomes" id="UP000036987">
    <property type="component" value="Unassembled WGS sequence"/>
</dbReference>
<evidence type="ECO:0008006" key="13">
    <source>
        <dbReference type="Google" id="ProtNLM"/>
    </source>
</evidence>
<dbReference type="InterPro" id="IPR002401">
    <property type="entry name" value="Cyt_P450_E_grp-I"/>
</dbReference>